<feature type="compositionally biased region" description="Basic and acidic residues" evidence="1">
    <location>
        <begin position="8"/>
        <end position="18"/>
    </location>
</feature>
<evidence type="ECO:0000313" key="3">
    <source>
        <dbReference type="WBParaSite" id="nRc.2.0.1.t37123-RA"/>
    </source>
</evidence>
<reference evidence="3" key="1">
    <citation type="submission" date="2022-11" db="UniProtKB">
        <authorList>
            <consortium name="WormBaseParasite"/>
        </authorList>
    </citation>
    <scope>IDENTIFICATION</scope>
</reference>
<dbReference type="Proteomes" id="UP000887565">
    <property type="component" value="Unplaced"/>
</dbReference>
<protein>
    <submittedName>
        <fullName evidence="3">Uncharacterized protein</fullName>
    </submittedName>
</protein>
<feature type="region of interest" description="Disordered" evidence="1">
    <location>
        <begin position="1"/>
        <end position="38"/>
    </location>
</feature>
<proteinExistence type="predicted"/>
<accession>A0A915KEA3</accession>
<dbReference type="WBParaSite" id="nRc.2.0.1.t37123-RA">
    <property type="protein sequence ID" value="nRc.2.0.1.t37123-RA"/>
    <property type="gene ID" value="nRc.2.0.1.g37123"/>
</dbReference>
<organism evidence="2 3">
    <name type="scientific">Romanomermis culicivorax</name>
    <name type="common">Nematode worm</name>
    <dbReference type="NCBI Taxonomy" id="13658"/>
    <lineage>
        <taxon>Eukaryota</taxon>
        <taxon>Metazoa</taxon>
        <taxon>Ecdysozoa</taxon>
        <taxon>Nematoda</taxon>
        <taxon>Enoplea</taxon>
        <taxon>Dorylaimia</taxon>
        <taxon>Mermithida</taxon>
        <taxon>Mermithoidea</taxon>
        <taxon>Mermithidae</taxon>
        <taxon>Romanomermis</taxon>
    </lineage>
</organism>
<name>A0A915KEA3_ROMCU</name>
<keyword evidence="2" id="KW-1185">Reference proteome</keyword>
<dbReference type="AlphaFoldDB" id="A0A915KEA3"/>
<evidence type="ECO:0000313" key="2">
    <source>
        <dbReference type="Proteomes" id="UP000887565"/>
    </source>
</evidence>
<evidence type="ECO:0000256" key="1">
    <source>
        <dbReference type="SAM" id="MobiDB-lite"/>
    </source>
</evidence>
<sequence length="75" mass="8437">MVGPGTQPDHRDDSKTHPGLEPLPNTLVTFENHDHPGRGRRIETFQLRFVHGRAKCNAFGLRVRSSVPQFRAGHV</sequence>